<dbReference type="Pfam" id="PF06445">
    <property type="entry name" value="GyrI-like"/>
    <property type="match status" value="1"/>
</dbReference>
<dbReference type="Proteomes" id="UP000268844">
    <property type="component" value="Unassembled WGS sequence"/>
</dbReference>
<dbReference type="AlphaFoldDB" id="A0A3S4CGM2"/>
<gene>
    <name evidence="2" type="ORF">DEVEQU_03883</name>
</gene>
<keyword evidence="3" id="KW-1185">Reference proteome</keyword>
<dbReference type="RefSeq" id="WP_126152228.1">
    <property type="nucleotide sequence ID" value="NZ_JBHTMH010000001.1"/>
</dbReference>
<dbReference type="EMBL" id="UZWD01000068">
    <property type="protein sequence ID" value="VDS06718.1"/>
    <property type="molecule type" value="Genomic_DNA"/>
</dbReference>
<sequence>MLTLPEIVERSAQAYAYVTFTVRMDQMQKPANEGFPLLFAHLARHGIRPIGPAFYNYRRIDMADTLDVEAGIAVAAVGPEEDGVRFGTLPAGRFVTLTWHGHPDRLMMVTGMLIGWLKETDTALDVEERPDGDHFACRLELYESDPAEVPDMNDWVTVLAFKLR</sequence>
<dbReference type="InterPro" id="IPR011256">
    <property type="entry name" value="Reg_factor_effector_dom_sf"/>
</dbReference>
<feature type="domain" description="AraC effector-binding" evidence="1">
    <location>
        <begin position="3"/>
        <end position="159"/>
    </location>
</feature>
<organism evidence="2 3">
    <name type="scientific">Devosia equisanguinis</name>
    <dbReference type="NCBI Taxonomy" id="2490941"/>
    <lineage>
        <taxon>Bacteria</taxon>
        <taxon>Pseudomonadati</taxon>
        <taxon>Pseudomonadota</taxon>
        <taxon>Alphaproteobacteria</taxon>
        <taxon>Hyphomicrobiales</taxon>
        <taxon>Devosiaceae</taxon>
        <taxon>Devosia</taxon>
    </lineage>
</organism>
<protein>
    <submittedName>
        <fullName evidence="2">Bacterial transcription activator, effector binding domain</fullName>
    </submittedName>
</protein>
<dbReference type="InterPro" id="IPR010499">
    <property type="entry name" value="AraC_E-bd"/>
</dbReference>
<dbReference type="SMART" id="SM00871">
    <property type="entry name" value="AraC_E_bind"/>
    <property type="match status" value="1"/>
</dbReference>
<evidence type="ECO:0000259" key="1">
    <source>
        <dbReference type="SMART" id="SM00871"/>
    </source>
</evidence>
<dbReference type="InterPro" id="IPR029442">
    <property type="entry name" value="GyrI-like"/>
</dbReference>
<name>A0A3S4CGM2_9HYPH</name>
<reference evidence="2 3" key="1">
    <citation type="submission" date="2018-12" db="EMBL/GenBank/DDBJ databases">
        <authorList>
            <person name="Criscuolo A."/>
        </authorList>
    </citation>
    <scope>NUCLEOTIDE SEQUENCE [LARGE SCALE GENOMIC DNA]</scope>
    <source>
        <strain evidence="2">ACIP1116281</strain>
    </source>
</reference>
<evidence type="ECO:0000313" key="3">
    <source>
        <dbReference type="Proteomes" id="UP000268844"/>
    </source>
</evidence>
<accession>A0A3S4CGM2</accession>
<proteinExistence type="predicted"/>
<dbReference type="Gene3D" id="3.20.80.10">
    <property type="entry name" value="Regulatory factor, effector binding domain"/>
    <property type="match status" value="1"/>
</dbReference>
<dbReference type="OrthoDB" id="64208at2"/>
<evidence type="ECO:0000313" key="2">
    <source>
        <dbReference type="EMBL" id="VDS06718.1"/>
    </source>
</evidence>
<dbReference type="SUPFAM" id="SSF55136">
    <property type="entry name" value="Probable bacterial effector-binding domain"/>
    <property type="match status" value="1"/>
</dbReference>